<dbReference type="InterPro" id="IPR025885">
    <property type="entry name" value="PapC_N"/>
</dbReference>
<organism evidence="2">
    <name type="scientific">Klebsiella michiganensis</name>
    <dbReference type="NCBI Taxonomy" id="1134687"/>
    <lineage>
        <taxon>Bacteria</taxon>
        <taxon>Pseudomonadati</taxon>
        <taxon>Pseudomonadota</taxon>
        <taxon>Gammaproteobacteria</taxon>
        <taxon>Enterobacterales</taxon>
        <taxon>Enterobacteriaceae</taxon>
        <taxon>Klebsiella/Raoultella group</taxon>
        <taxon>Klebsiella</taxon>
    </lineage>
</organism>
<gene>
    <name evidence="2" type="ORF">CWM85_41305</name>
</gene>
<proteinExistence type="predicted"/>
<feature type="domain" description="PapC N-terminal" evidence="1">
    <location>
        <begin position="48"/>
        <end position="101"/>
    </location>
</feature>
<evidence type="ECO:0000313" key="2">
    <source>
        <dbReference type="EMBL" id="PLM42391.1"/>
    </source>
</evidence>
<dbReference type="EMBL" id="PIET01002709">
    <property type="protein sequence ID" value="PLM42391.1"/>
    <property type="molecule type" value="Genomic_DNA"/>
</dbReference>
<dbReference type="Pfam" id="PF13954">
    <property type="entry name" value="PapC_N"/>
    <property type="match status" value="1"/>
</dbReference>
<reference evidence="2" key="2">
    <citation type="submission" date="2018-01" db="EMBL/GenBank/DDBJ databases">
        <title>Genomic study of Klebsiella pneumoniae.</title>
        <authorList>
            <person name="Yang Y."/>
            <person name="Bicalho R."/>
        </authorList>
    </citation>
    <scope>NUCLEOTIDE SEQUENCE [LARGE SCALE GENOMIC DNA]</scope>
    <source>
        <strain evidence="2">A2</strain>
    </source>
</reference>
<reference evidence="2" key="1">
    <citation type="submission" date="2017-11" db="EMBL/GenBank/DDBJ databases">
        <authorList>
            <person name="Han C.G."/>
        </authorList>
    </citation>
    <scope>NUCLEOTIDE SEQUENCE [LARGE SCALE GENOMIC DNA]</scope>
    <source>
        <strain evidence="2">A2</strain>
    </source>
</reference>
<evidence type="ECO:0000259" key="1">
    <source>
        <dbReference type="Pfam" id="PF13954"/>
    </source>
</evidence>
<name>A0A2J4XV50_9ENTR</name>
<dbReference type="SUPFAM" id="SSF141729">
    <property type="entry name" value="FimD N-terminal domain-like"/>
    <property type="match status" value="1"/>
</dbReference>
<protein>
    <recommendedName>
        <fullName evidence="1">PapC N-terminal domain-containing protein</fullName>
    </recommendedName>
</protein>
<comment type="caution">
    <text evidence="2">The sequence shown here is derived from an EMBL/GenBank/DDBJ whole genome shotgun (WGS) entry which is preliminary data.</text>
</comment>
<feature type="non-terminal residue" evidence="2">
    <location>
        <position position="103"/>
    </location>
</feature>
<accession>A0A2J4XV50</accession>
<dbReference type="Gene3D" id="3.10.20.410">
    <property type="match status" value="1"/>
</dbReference>
<dbReference type="AlphaFoldDB" id="A0A2J4XV50"/>
<dbReference type="InterPro" id="IPR037224">
    <property type="entry name" value="PapC_N_sf"/>
</dbReference>
<dbReference type="Proteomes" id="UP000234661">
    <property type="component" value="Unassembled WGS sequence"/>
</dbReference>
<sequence>MTMECRDQNIPPSFNNVGQNFTFLLKRGYVAIISCFITIPLPAIAGEYFNPHLLEVNETGTTAVDLSYISQETVPPGEYNLDVYINDEFIASESISFTQQSED</sequence>